<evidence type="ECO:0000313" key="3">
    <source>
        <dbReference type="EMBL" id="GBE79546.1"/>
    </source>
</evidence>
<evidence type="ECO:0000259" key="2">
    <source>
        <dbReference type="Pfam" id="PF09409"/>
    </source>
</evidence>
<protein>
    <recommendedName>
        <fullName evidence="2">PUB domain-containing protein</fullName>
    </recommendedName>
</protein>
<proteinExistence type="predicted"/>
<organism evidence="3 4">
    <name type="scientific">Sparassis crispa</name>
    <dbReference type="NCBI Taxonomy" id="139825"/>
    <lineage>
        <taxon>Eukaryota</taxon>
        <taxon>Fungi</taxon>
        <taxon>Dikarya</taxon>
        <taxon>Basidiomycota</taxon>
        <taxon>Agaricomycotina</taxon>
        <taxon>Agaricomycetes</taxon>
        <taxon>Polyporales</taxon>
        <taxon>Sparassidaceae</taxon>
        <taxon>Sparassis</taxon>
    </lineage>
</organism>
<feature type="region of interest" description="Disordered" evidence="1">
    <location>
        <begin position="203"/>
        <end position="258"/>
    </location>
</feature>
<dbReference type="InParanoid" id="A0A401GBH9"/>
<keyword evidence="4" id="KW-1185">Reference proteome</keyword>
<dbReference type="Gene3D" id="1.20.58.2190">
    <property type="match status" value="1"/>
</dbReference>
<comment type="caution">
    <text evidence="3">The sequence shown here is derived from an EMBL/GenBank/DDBJ whole genome shotgun (WGS) entry which is preliminary data.</text>
</comment>
<feature type="domain" description="PUB" evidence="2">
    <location>
        <begin position="77"/>
        <end position="152"/>
    </location>
</feature>
<dbReference type="InterPro" id="IPR036339">
    <property type="entry name" value="PUB-like_dom_sf"/>
</dbReference>
<evidence type="ECO:0000313" key="4">
    <source>
        <dbReference type="Proteomes" id="UP000287166"/>
    </source>
</evidence>
<dbReference type="RefSeq" id="XP_027610459.1">
    <property type="nucleotide sequence ID" value="XM_027754658.1"/>
</dbReference>
<dbReference type="Pfam" id="PF09409">
    <property type="entry name" value="PUB"/>
    <property type="match status" value="1"/>
</dbReference>
<gene>
    <name evidence="3" type="ORF">SCP_0207460</name>
</gene>
<dbReference type="SUPFAM" id="SSF143503">
    <property type="entry name" value="PUG domain-like"/>
    <property type="match status" value="1"/>
</dbReference>
<dbReference type="CDD" id="cd09212">
    <property type="entry name" value="PUB"/>
    <property type="match status" value="1"/>
</dbReference>
<dbReference type="EMBL" id="BFAD01000002">
    <property type="protein sequence ID" value="GBE79546.1"/>
    <property type="molecule type" value="Genomic_DNA"/>
</dbReference>
<feature type="region of interest" description="Disordered" evidence="1">
    <location>
        <begin position="1"/>
        <end position="25"/>
    </location>
</feature>
<reference evidence="3 4" key="1">
    <citation type="journal article" date="2018" name="Sci. Rep.">
        <title>Genome sequence of the cauliflower mushroom Sparassis crispa (Hanabiratake) and its association with beneficial usage.</title>
        <authorList>
            <person name="Kiyama R."/>
            <person name="Furutani Y."/>
            <person name="Kawaguchi K."/>
            <person name="Nakanishi T."/>
        </authorList>
    </citation>
    <scope>NUCLEOTIDE SEQUENCE [LARGE SCALE GENOMIC DNA]</scope>
</reference>
<dbReference type="AlphaFoldDB" id="A0A401GBH9"/>
<sequence length="258" mass="29308">MYFDDLSPLDVPAGTTPDAMPPNPEAVAAAVERRIRQERLQSPPAEHLHTSFDHNHEKRQEFRRLIDPGILRPNAREIALEALQTLKQLADNIIKHPNDEKYYKFKPTNSKIKHLLVEPKGTLEYAVALGFHPKVENFQPYYMFNPRHMSDLRIGSAMLEEALERELPKEERARHAREAEKAASEAAVANIKQAFLDDRRSRALQARRERETREAIEAAARRRASLPPASPPTTQAWDDASGRTLQDDADTGSPPPYV</sequence>
<feature type="compositionally biased region" description="Basic and acidic residues" evidence="1">
    <location>
        <begin position="203"/>
        <end position="220"/>
    </location>
</feature>
<dbReference type="InterPro" id="IPR018997">
    <property type="entry name" value="PUB_domain"/>
</dbReference>
<dbReference type="OrthoDB" id="49605at2759"/>
<dbReference type="Proteomes" id="UP000287166">
    <property type="component" value="Unassembled WGS sequence"/>
</dbReference>
<evidence type="ECO:0000256" key="1">
    <source>
        <dbReference type="SAM" id="MobiDB-lite"/>
    </source>
</evidence>
<name>A0A401GBH9_9APHY</name>
<accession>A0A401GBH9</accession>
<dbReference type="STRING" id="139825.A0A401GBH9"/>
<dbReference type="GeneID" id="38776463"/>